<dbReference type="PANTHER" id="PTHR24421">
    <property type="entry name" value="NITRATE/NITRITE SENSOR PROTEIN NARX-RELATED"/>
    <property type="match status" value="1"/>
</dbReference>
<dbReference type="GO" id="GO:0016020">
    <property type="term" value="C:membrane"/>
    <property type="evidence" value="ECO:0007669"/>
    <property type="project" value="InterPro"/>
</dbReference>
<feature type="transmembrane region" description="Helical" evidence="9">
    <location>
        <begin position="150"/>
        <end position="170"/>
    </location>
</feature>
<sequence>MGPDPYALRMARRVLGIVNTVFAVSASVLGSLYFFGADGYEPTTRTVHSNWWSILSLLAGIGAAVMLCWRHRWPTLVTAIAVVPSLVFVSDALAALISLAALAANRRDHVLWMGTAAVYAASTLTAWRDLRGSESIAGTFVTAETTAGQVVGAFVVAAIVTAIPLLVGIIRGVRGDLRRQQAHERELRAEMTRQEERSRIAREMHDVLGHRLSLLSLHAGALEVSSGEEPSRVEAARTVRTAARQSLEDLRQVIGVLRGGGEGTEGPRNGAARQPALNDLPNLVADSRKAGLVVDLTMLLEGADAAPPQLGTAAYRIVQEALTNVFRHAPGSPAAVSVRGGKESGLAIEVVNPLPAGPPAEPSPGSGTGLTGIGERVALLGGSVSAGPTDGGVFTLRVWLPWPRQ</sequence>
<dbReference type="Gene3D" id="1.20.5.1930">
    <property type="match status" value="1"/>
</dbReference>
<keyword evidence="13" id="KW-1185">Reference proteome</keyword>
<dbReference type="SUPFAM" id="SSF55874">
    <property type="entry name" value="ATPase domain of HSP90 chaperone/DNA topoisomerase II/histidine kinase"/>
    <property type="match status" value="1"/>
</dbReference>
<feature type="transmembrane region" description="Helical" evidence="9">
    <location>
        <begin position="51"/>
        <end position="69"/>
    </location>
</feature>
<keyword evidence="6 12" id="KW-0418">Kinase</keyword>
<keyword evidence="7" id="KW-0067">ATP-binding</keyword>
<dbReference type="EC" id="2.7.13.3" evidence="2"/>
<evidence type="ECO:0000313" key="13">
    <source>
        <dbReference type="Proteomes" id="UP001165136"/>
    </source>
</evidence>
<name>A0A9W6QZ00_9PSEU</name>
<dbReference type="Pfam" id="PF02518">
    <property type="entry name" value="HATPase_c"/>
    <property type="match status" value="1"/>
</dbReference>
<evidence type="ECO:0000259" key="10">
    <source>
        <dbReference type="Pfam" id="PF02518"/>
    </source>
</evidence>
<dbReference type="GO" id="GO:0000155">
    <property type="term" value="F:phosphorelay sensor kinase activity"/>
    <property type="evidence" value="ECO:0007669"/>
    <property type="project" value="InterPro"/>
</dbReference>
<dbReference type="AlphaFoldDB" id="A0A9W6QZ00"/>
<dbReference type="Pfam" id="PF07730">
    <property type="entry name" value="HisKA_3"/>
    <property type="match status" value="1"/>
</dbReference>
<dbReference type="InterPro" id="IPR011712">
    <property type="entry name" value="Sig_transdc_His_kin_sub3_dim/P"/>
</dbReference>
<feature type="transmembrane region" description="Helical" evidence="9">
    <location>
        <begin position="14"/>
        <end position="36"/>
    </location>
</feature>
<keyword evidence="9" id="KW-0812">Transmembrane</keyword>
<dbReference type="InterPro" id="IPR036890">
    <property type="entry name" value="HATPase_C_sf"/>
</dbReference>
<evidence type="ECO:0000313" key="12">
    <source>
        <dbReference type="EMBL" id="GLY64555.1"/>
    </source>
</evidence>
<keyword evidence="9" id="KW-0472">Membrane</keyword>
<keyword evidence="3" id="KW-0597">Phosphoprotein</keyword>
<keyword evidence="4" id="KW-0808">Transferase</keyword>
<dbReference type="GO" id="GO:0046983">
    <property type="term" value="F:protein dimerization activity"/>
    <property type="evidence" value="ECO:0007669"/>
    <property type="project" value="InterPro"/>
</dbReference>
<gene>
    <name evidence="12" type="ORF">Atai01_11740</name>
</gene>
<dbReference type="CDD" id="cd16917">
    <property type="entry name" value="HATPase_UhpB-NarQ-NarX-like"/>
    <property type="match status" value="1"/>
</dbReference>
<keyword evidence="8" id="KW-0902">Two-component regulatory system</keyword>
<reference evidence="12" key="1">
    <citation type="submission" date="2023-03" db="EMBL/GenBank/DDBJ databases">
        <title>Amycolatopsis taiwanensis NBRC 103393.</title>
        <authorList>
            <person name="Ichikawa N."/>
            <person name="Sato H."/>
            <person name="Tonouchi N."/>
        </authorList>
    </citation>
    <scope>NUCLEOTIDE SEQUENCE</scope>
    <source>
        <strain evidence="12">NBRC 103393</strain>
    </source>
</reference>
<evidence type="ECO:0000256" key="3">
    <source>
        <dbReference type="ARBA" id="ARBA00022553"/>
    </source>
</evidence>
<dbReference type="InterPro" id="IPR050482">
    <property type="entry name" value="Sensor_HK_TwoCompSys"/>
</dbReference>
<dbReference type="Proteomes" id="UP001165136">
    <property type="component" value="Unassembled WGS sequence"/>
</dbReference>
<dbReference type="GO" id="GO:0005524">
    <property type="term" value="F:ATP binding"/>
    <property type="evidence" value="ECO:0007669"/>
    <property type="project" value="UniProtKB-KW"/>
</dbReference>
<dbReference type="PANTHER" id="PTHR24421:SF10">
    <property type="entry name" value="NITRATE_NITRITE SENSOR PROTEIN NARQ"/>
    <property type="match status" value="1"/>
</dbReference>
<proteinExistence type="predicted"/>
<feature type="transmembrane region" description="Helical" evidence="9">
    <location>
        <begin position="76"/>
        <end position="104"/>
    </location>
</feature>
<feature type="domain" description="Histidine kinase/HSP90-like ATPase" evidence="10">
    <location>
        <begin position="313"/>
        <end position="402"/>
    </location>
</feature>
<evidence type="ECO:0000256" key="7">
    <source>
        <dbReference type="ARBA" id="ARBA00022840"/>
    </source>
</evidence>
<protein>
    <recommendedName>
        <fullName evidence="2">histidine kinase</fullName>
        <ecNumber evidence="2">2.7.13.3</ecNumber>
    </recommendedName>
</protein>
<comment type="catalytic activity">
    <reaction evidence="1">
        <text>ATP + protein L-histidine = ADP + protein N-phospho-L-histidine.</text>
        <dbReference type="EC" id="2.7.13.3"/>
    </reaction>
</comment>
<evidence type="ECO:0000256" key="5">
    <source>
        <dbReference type="ARBA" id="ARBA00022741"/>
    </source>
</evidence>
<keyword evidence="9" id="KW-1133">Transmembrane helix</keyword>
<evidence type="ECO:0000256" key="6">
    <source>
        <dbReference type="ARBA" id="ARBA00022777"/>
    </source>
</evidence>
<evidence type="ECO:0000256" key="8">
    <source>
        <dbReference type="ARBA" id="ARBA00023012"/>
    </source>
</evidence>
<dbReference type="InterPro" id="IPR003594">
    <property type="entry name" value="HATPase_dom"/>
</dbReference>
<evidence type="ECO:0000256" key="2">
    <source>
        <dbReference type="ARBA" id="ARBA00012438"/>
    </source>
</evidence>
<dbReference type="Gene3D" id="3.30.565.10">
    <property type="entry name" value="Histidine kinase-like ATPase, C-terminal domain"/>
    <property type="match status" value="1"/>
</dbReference>
<evidence type="ECO:0000256" key="4">
    <source>
        <dbReference type="ARBA" id="ARBA00022679"/>
    </source>
</evidence>
<feature type="domain" description="Signal transduction histidine kinase subgroup 3 dimerisation and phosphoacceptor" evidence="11">
    <location>
        <begin position="196"/>
        <end position="259"/>
    </location>
</feature>
<organism evidence="12 13">
    <name type="scientific">Amycolatopsis taiwanensis</name>
    <dbReference type="NCBI Taxonomy" id="342230"/>
    <lineage>
        <taxon>Bacteria</taxon>
        <taxon>Bacillati</taxon>
        <taxon>Actinomycetota</taxon>
        <taxon>Actinomycetes</taxon>
        <taxon>Pseudonocardiales</taxon>
        <taxon>Pseudonocardiaceae</taxon>
        <taxon>Amycolatopsis</taxon>
    </lineage>
</organism>
<comment type="caution">
    <text evidence="12">The sequence shown here is derived from an EMBL/GenBank/DDBJ whole genome shotgun (WGS) entry which is preliminary data.</text>
</comment>
<evidence type="ECO:0000256" key="9">
    <source>
        <dbReference type="SAM" id="Phobius"/>
    </source>
</evidence>
<evidence type="ECO:0000259" key="11">
    <source>
        <dbReference type="Pfam" id="PF07730"/>
    </source>
</evidence>
<accession>A0A9W6QZ00</accession>
<dbReference type="EMBL" id="BSTI01000002">
    <property type="protein sequence ID" value="GLY64555.1"/>
    <property type="molecule type" value="Genomic_DNA"/>
</dbReference>
<evidence type="ECO:0000256" key="1">
    <source>
        <dbReference type="ARBA" id="ARBA00000085"/>
    </source>
</evidence>
<keyword evidence="5" id="KW-0547">Nucleotide-binding</keyword>